<dbReference type="SUPFAM" id="SSF51556">
    <property type="entry name" value="Metallo-dependent hydrolases"/>
    <property type="match status" value="1"/>
</dbReference>
<organism evidence="2 3">
    <name type="scientific">Pelomonas caseinilytica</name>
    <dbReference type="NCBI Taxonomy" id="2906763"/>
    <lineage>
        <taxon>Bacteria</taxon>
        <taxon>Pseudomonadati</taxon>
        <taxon>Pseudomonadota</taxon>
        <taxon>Betaproteobacteria</taxon>
        <taxon>Burkholderiales</taxon>
        <taxon>Sphaerotilaceae</taxon>
        <taxon>Roseateles</taxon>
    </lineage>
</organism>
<comment type="caution">
    <text evidence="2">The sequence shown here is derived from an EMBL/GenBank/DDBJ whole genome shotgun (WGS) entry which is preliminary data.</text>
</comment>
<dbReference type="Proteomes" id="UP001201463">
    <property type="component" value="Unassembled WGS sequence"/>
</dbReference>
<dbReference type="PANTHER" id="PTHR43135:SF3">
    <property type="entry name" value="ALPHA-D-RIBOSE 1-METHYLPHOSPHONATE 5-TRIPHOSPHATE DIPHOSPHATASE"/>
    <property type="match status" value="1"/>
</dbReference>
<dbReference type="SUPFAM" id="SSF51338">
    <property type="entry name" value="Composite domain of metallo-dependent hydrolases"/>
    <property type="match status" value="1"/>
</dbReference>
<evidence type="ECO:0000259" key="1">
    <source>
        <dbReference type="Pfam" id="PF01979"/>
    </source>
</evidence>
<protein>
    <submittedName>
        <fullName evidence="2">Amidohydrolase family protein</fullName>
    </submittedName>
</protein>
<dbReference type="Gene3D" id="2.30.40.10">
    <property type="entry name" value="Urease, subunit C, domain 1"/>
    <property type="match status" value="1"/>
</dbReference>
<dbReference type="InterPro" id="IPR051781">
    <property type="entry name" value="Metallo-dep_Hydrolase"/>
</dbReference>
<accession>A0ABS8XQ69</accession>
<dbReference type="Gene3D" id="1.20.58.520">
    <property type="entry name" value="Amidohydrolase"/>
    <property type="match status" value="1"/>
</dbReference>
<dbReference type="InterPro" id="IPR032466">
    <property type="entry name" value="Metal_Hydrolase"/>
</dbReference>
<keyword evidence="3" id="KW-1185">Reference proteome</keyword>
<reference evidence="2 3" key="1">
    <citation type="submission" date="2021-12" db="EMBL/GenBank/DDBJ databases">
        <title>Genome seq of p7.</title>
        <authorList>
            <person name="Seo T."/>
        </authorList>
    </citation>
    <scope>NUCLEOTIDE SEQUENCE [LARGE SCALE GENOMIC DNA]</scope>
    <source>
        <strain evidence="2 3">P7</strain>
    </source>
</reference>
<dbReference type="Gene3D" id="3.30.110.90">
    <property type="entry name" value="Amidohydrolase"/>
    <property type="match status" value="1"/>
</dbReference>
<dbReference type="EMBL" id="JAJTWT010000022">
    <property type="protein sequence ID" value="MCE4540726.1"/>
    <property type="molecule type" value="Genomic_DNA"/>
</dbReference>
<dbReference type="InterPro" id="IPR006680">
    <property type="entry name" value="Amidohydro-rel"/>
</dbReference>
<gene>
    <name evidence="2" type="ORF">LXT12_26195</name>
</gene>
<dbReference type="Gene3D" id="3.40.50.10910">
    <property type="entry name" value="Amidohydrolase"/>
    <property type="match status" value="1"/>
</dbReference>
<evidence type="ECO:0000313" key="3">
    <source>
        <dbReference type="Proteomes" id="UP001201463"/>
    </source>
</evidence>
<sequence>MERWTSNHWTDHRRRGTAFLGLWACLAAWAGAPAPFAPPKADELVLYRRATLIDGVQAGARPGMAVLVAGERILKVYPDASAPTADVEKARIVDLRNRYLIPGLIDTHVHLATPPNRRQAEAEMRRNLYGGVTAVRDMADDLRVVSELARASRVGEIPGPDIYFAALMAGPGFFTDPRTVQTTAGGVAGQEPWMQAVRDDTDLPLAVARASGTSATAIKLYAALSPELTRRITAEAHRQHLRVWAHATLYPARPSEVVAAGVDAISHACLLVREAARYVPAWGEPRGAVDLDPIRGGNSPALDRLFRTMAGRGVVLDATVAAYGATSLPPSSASAGSGSPSTTHRGCDDAVGAAITGQAYRAGVPISAGTDFVAPASEPWPELFREMSVLAEMARMPPAAVLRSATVNAGHAAGRDEEMGTIEAGKLANMVVLSMNPLTSVEHLKSVVTTIKRGRAFQRDSFVPLQPEDIVDFD</sequence>
<dbReference type="Pfam" id="PF01979">
    <property type="entry name" value="Amidohydro_1"/>
    <property type="match status" value="1"/>
</dbReference>
<proteinExistence type="predicted"/>
<dbReference type="InterPro" id="IPR011059">
    <property type="entry name" value="Metal-dep_hydrolase_composite"/>
</dbReference>
<feature type="domain" description="Amidohydrolase-related" evidence="1">
    <location>
        <begin position="99"/>
        <end position="455"/>
    </location>
</feature>
<dbReference type="RefSeq" id="WP_233395407.1">
    <property type="nucleotide sequence ID" value="NZ_JAJTWT010000022.1"/>
</dbReference>
<evidence type="ECO:0000313" key="2">
    <source>
        <dbReference type="EMBL" id="MCE4540726.1"/>
    </source>
</evidence>
<name>A0ABS8XQ69_9BURK</name>
<dbReference type="PANTHER" id="PTHR43135">
    <property type="entry name" value="ALPHA-D-RIBOSE 1-METHYLPHOSPHONATE 5-TRIPHOSPHATE DIPHOSPHATASE"/>
    <property type="match status" value="1"/>
</dbReference>